<dbReference type="InterPro" id="IPR015655">
    <property type="entry name" value="PP2C"/>
</dbReference>
<organism evidence="2 3">
    <name type="scientific">Saccharopolyspora erythraea</name>
    <name type="common">Streptomyces erythraeus</name>
    <dbReference type="NCBI Taxonomy" id="1836"/>
    <lineage>
        <taxon>Bacteria</taxon>
        <taxon>Bacillati</taxon>
        <taxon>Actinomycetota</taxon>
        <taxon>Actinomycetes</taxon>
        <taxon>Pseudonocardiales</taxon>
        <taxon>Pseudonocardiaceae</taxon>
        <taxon>Saccharopolyspora</taxon>
    </lineage>
</organism>
<keyword evidence="3" id="KW-1185">Reference proteome</keyword>
<accession>A0ABN1D5E0</accession>
<reference evidence="2 3" key="1">
    <citation type="journal article" date="2019" name="Int. J. Syst. Evol. Microbiol.">
        <title>The Global Catalogue of Microorganisms (GCM) 10K type strain sequencing project: providing services to taxonomists for standard genome sequencing and annotation.</title>
        <authorList>
            <consortium name="The Broad Institute Genomics Platform"/>
            <consortium name="The Broad Institute Genome Sequencing Center for Infectious Disease"/>
            <person name="Wu L."/>
            <person name="Ma J."/>
        </authorList>
    </citation>
    <scope>NUCLEOTIDE SEQUENCE [LARGE SCALE GENOMIC DNA]</scope>
    <source>
        <strain evidence="2 3">JCM 10303</strain>
    </source>
</reference>
<dbReference type="CDD" id="cd00143">
    <property type="entry name" value="PP2Cc"/>
    <property type="match status" value="1"/>
</dbReference>
<dbReference type="InterPro" id="IPR001932">
    <property type="entry name" value="PPM-type_phosphatase-like_dom"/>
</dbReference>
<dbReference type="SUPFAM" id="SSF81606">
    <property type="entry name" value="PP2C-like"/>
    <property type="match status" value="1"/>
</dbReference>
<dbReference type="Gene3D" id="3.60.40.10">
    <property type="entry name" value="PPM-type phosphatase domain"/>
    <property type="match status" value="1"/>
</dbReference>
<name>A0ABN1D5E0_SACER</name>
<dbReference type="Pfam" id="PF13672">
    <property type="entry name" value="PP2C_2"/>
    <property type="match status" value="1"/>
</dbReference>
<dbReference type="SMART" id="SM00331">
    <property type="entry name" value="PP2C_SIG"/>
    <property type="match status" value="1"/>
</dbReference>
<gene>
    <name evidence="2" type="ORF">GCM10009533_37160</name>
</gene>
<dbReference type="SMART" id="SM00332">
    <property type="entry name" value="PP2Cc"/>
    <property type="match status" value="1"/>
</dbReference>
<dbReference type="InterPro" id="IPR036457">
    <property type="entry name" value="PPM-type-like_dom_sf"/>
</dbReference>
<dbReference type="EMBL" id="BAAAGS010000024">
    <property type="protein sequence ID" value="GAA0534628.1"/>
    <property type="molecule type" value="Genomic_DNA"/>
</dbReference>
<proteinExistence type="predicted"/>
<protein>
    <submittedName>
        <fullName evidence="2">Protein phosphatase 2C domain-containing protein</fullName>
    </submittedName>
</protein>
<dbReference type="PANTHER" id="PTHR47992">
    <property type="entry name" value="PROTEIN PHOSPHATASE"/>
    <property type="match status" value="1"/>
</dbReference>
<evidence type="ECO:0000313" key="3">
    <source>
        <dbReference type="Proteomes" id="UP001500729"/>
    </source>
</evidence>
<comment type="caution">
    <text evidence="2">The sequence shown here is derived from an EMBL/GenBank/DDBJ whole genome shotgun (WGS) entry which is preliminary data.</text>
</comment>
<dbReference type="PROSITE" id="PS51746">
    <property type="entry name" value="PPM_2"/>
    <property type="match status" value="1"/>
</dbReference>
<sequence>MLRFASGTDPGRRRQLNEDSAYASPRVLAVADGMGGHAHGEVASSIAVEVLSDLDRDLDPQRIDLLDALSDVVTEIGQRLANLGVRNPELKDMGTTLTTLVWDGTRFALAHVGDSRGYLLREGALHQLTRDHTLVQELVDAGRITEEQAAEHPRRSLLTQALRSGESPVPDLSYCEVRPFDRYLLCSDGVTAVLHAADIQEVLGTVPEPGDACRRLIELANAGGGPDNITCVVADVIDPAAFDEQDTVREPNWWQRLLGG</sequence>
<dbReference type="Proteomes" id="UP001500729">
    <property type="component" value="Unassembled WGS sequence"/>
</dbReference>
<evidence type="ECO:0000313" key="2">
    <source>
        <dbReference type="EMBL" id="GAA0534628.1"/>
    </source>
</evidence>
<evidence type="ECO:0000259" key="1">
    <source>
        <dbReference type="PROSITE" id="PS51746"/>
    </source>
</evidence>
<feature type="domain" description="PPM-type phosphatase" evidence="1">
    <location>
        <begin position="3"/>
        <end position="236"/>
    </location>
</feature>